<dbReference type="GO" id="GO:0004674">
    <property type="term" value="F:protein serine/threonine kinase activity"/>
    <property type="evidence" value="ECO:0007669"/>
    <property type="project" value="TreeGrafter"/>
</dbReference>
<evidence type="ECO:0000259" key="2">
    <source>
        <dbReference type="PROSITE" id="PS50011"/>
    </source>
</evidence>
<dbReference type="Pfam" id="PF07714">
    <property type="entry name" value="PK_Tyr_Ser-Thr"/>
    <property type="match status" value="1"/>
</dbReference>
<keyword evidence="3" id="KW-0418">Kinase</keyword>
<dbReference type="InterPro" id="IPR001245">
    <property type="entry name" value="Ser-Thr/Tyr_kinase_cat_dom"/>
</dbReference>
<gene>
    <name evidence="3" type="ORF">K503DRAFT_748907</name>
</gene>
<dbReference type="Gene3D" id="1.10.510.10">
    <property type="entry name" value="Transferase(Phosphotransferase) domain 1"/>
    <property type="match status" value="1"/>
</dbReference>
<proteinExistence type="predicted"/>
<protein>
    <submittedName>
        <fullName evidence="3">Kinase-like protein</fullName>
    </submittedName>
</protein>
<dbReference type="GO" id="GO:0005524">
    <property type="term" value="F:ATP binding"/>
    <property type="evidence" value="ECO:0007669"/>
    <property type="project" value="InterPro"/>
</dbReference>
<dbReference type="EMBL" id="KV448793">
    <property type="protein sequence ID" value="OAX33301.1"/>
    <property type="molecule type" value="Genomic_DNA"/>
</dbReference>
<keyword evidence="3" id="KW-0808">Transferase</keyword>
<accession>A0A1B7ML39</accession>
<sequence>MAGLIFHAPPVAPLLTPSSSTNIRRYTYSSSAKHVLPDLSGDVVPDARVPTTSGGITDVWKSTWFKDTGSTKVAVKTFRIESASHGELVRTHKRLSQQIHAWKKLEHENILPLYGVVMDFGPIVSIVYPWKHNGSLPTYLTQTPKSLTVHDRFKLLEDIVSGLHYLHSHGIVHGNLSGNNVLVDGFGRASLADPGLCVLVPEVLGMSYFRLSTSGAIRYAAPELFRTSNGGQVSLPSTFSDIYSLGTIIFLVLSGSPPYSALTRDSDVLVELLLGVAPASPSDSDKSITRDQWQFMQRCWSPIPENRPSTNEVLEFVDVNLALYIPFRAISLTATATHSSKSSKTDGSKPRLVLSRNDFSPGDPVPPDMQPSLAVGLSRSRNPRKAAEAAVSVILNDIFDISHVVPQWDSKETENVVVSQAYNALVEDIKMISDALRVLQTSNPNAVERSLGPLRSTVEQLLFDDRRKSREPRDAFLMIMSKLQDFLDDLWSEVYGSRGNLSTPFWEWFEKWMAMMRAWDNSQTEAAAQNVAACLRSILS</sequence>
<dbReference type="InParanoid" id="A0A1B7ML39"/>
<dbReference type="InterPro" id="IPR000719">
    <property type="entry name" value="Prot_kinase_dom"/>
</dbReference>
<evidence type="ECO:0000313" key="3">
    <source>
        <dbReference type="EMBL" id="OAX33301.1"/>
    </source>
</evidence>
<dbReference type="AlphaFoldDB" id="A0A1B7ML39"/>
<dbReference type="SUPFAM" id="SSF56112">
    <property type="entry name" value="Protein kinase-like (PK-like)"/>
    <property type="match status" value="1"/>
</dbReference>
<feature type="domain" description="Protein kinase" evidence="2">
    <location>
        <begin position="45"/>
        <end position="321"/>
    </location>
</feature>
<dbReference type="STRING" id="1314800.A0A1B7ML39"/>
<keyword evidence="4" id="KW-1185">Reference proteome</keyword>
<dbReference type="Proteomes" id="UP000092154">
    <property type="component" value="Unassembled WGS sequence"/>
</dbReference>
<dbReference type="InterPro" id="IPR011009">
    <property type="entry name" value="Kinase-like_dom_sf"/>
</dbReference>
<dbReference type="PANTHER" id="PTHR44329">
    <property type="entry name" value="SERINE/THREONINE-PROTEIN KINASE TNNI3K-RELATED"/>
    <property type="match status" value="1"/>
</dbReference>
<reference evidence="3 4" key="1">
    <citation type="submission" date="2016-06" db="EMBL/GenBank/DDBJ databases">
        <title>Comparative genomics of the ectomycorrhizal sister species Rhizopogon vinicolor and Rhizopogon vesiculosus (Basidiomycota: Boletales) reveals a divergence of the mating type B locus.</title>
        <authorList>
            <consortium name="DOE Joint Genome Institute"/>
            <person name="Mujic A.B."/>
            <person name="Kuo A."/>
            <person name="Tritt A."/>
            <person name="Lipzen A."/>
            <person name="Chen C."/>
            <person name="Johnson J."/>
            <person name="Sharma A."/>
            <person name="Barry K."/>
            <person name="Grigoriev I.V."/>
            <person name="Spatafora J.W."/>
        </authorList>
    </citation>
    <scope>NUCLEOTIDE SEQUENCE [LARGE SCALE GENOMIC DNA]</scope>
    <source>
        <strain evidence="3 4">AM-OR11-026</strain>
    </source>
</reference>
<evidence type="ECO:0000313" key="4">
    <source>
        <dbReference type="Proteomes" id="UP000092154"/>
    </source>
</evidence>
<dbReference type="OrthoDB" id="1668230at2759"/>
<evidence type="ECO:0000256" key="1">
    <source>
        <dbReference type="SAM" id="MobiDB-lite"/>
    </source>
</evidence>
<organism evidence="3 4">
    <name type="scientific">Rhizopogon vinicolor AM-OR11-026</name>
    <dbReference type="NCBI Taxonomy" id="1314800"/>
    <lineage>
        <taxon>Eukaryota</taxon>
        <taxon>Fungi</taxon>
        <taxon>Dikarya</taxon>
        <taxon>Basidiomycota</taxon>
        <taxon>Agaricomycotina</taxon>
        <taxon>Agaricomycetes</taxon>
        <taxon>Agaricomycetidae</taxon>
        <taxon>Boletales</taxon>
        <taxon>Suillineae</taxon>
        <taxon>Rhizopogonaceae</taxon>
        <taxon>Rhizopogon</taxon>
    </lineage>
</organism>
<dbReference type="InterPro" id="IPR051681">
    <property type="entry name" value="Ser/Thr_Kinases-Pseudokinases"/>
</dbReference>
<dbReference type="PROSITE" id="PS50011">
    <property type="entry name" value="PROTEIN_KINASE_DOM"/>
    <property type="match status" value="1"/>
</dbReference>
<feature type="region of interest" description="Disordered" evidence="1">
    <location>
        <begin position="338"/>
        <end position="372"/>
    </location>
</feature>
<name>A0A1B7ML39_9AGAM</name>